<dbReference type="FunFam" id="1.10.10.10:FF:000001">
    <property type="entry name" value="LysR family transcriptional regulator"/>
    <property type="match status" value="1"/>
</dbReference>
<keyword evidence="4" id="KW-0804">Transcription</keyword>
<comment type="similarity">
    <text evidence="1">Belongs to the LysR transcriptional regulatory family.</text>
</comment>
<dbReference type="GO" id="GO:0043565">
    <property type="term" value="F:sequence-specific DNA binding"/>
    <property type="evidence" value="ECO:0007669"/>
    <property type="project" value="TreeGrafter"/>
</dbReference>
<dbReference type="InterPro" id="IPR000847">
    <property type="entry name" value="LysR_HTH_N"/>
</dbReference>
<dbReference type="Gene3D" id="1.10.10.10">
    <property type="entry name" value="Winged helix-like DNA-binding domain superfamily/Winged helix DNA-binding domain"/>
    <property type="match status" value="1"/>
</dbReference>
<proteinExistence type="inferred from homology"/>
<dbReference type="Gene3D" id="3.40.190.290">
    <property type="match status" value="1"/>
</dbReference>
<dbReference type="InterPro" id="IPR058163">
    <property type="entry name" value="LysR-type_TF_proteobact-type"/>
</dbReference>
<dbReference type="RefSeq" id="WP_137266896.1">
    <property type="nucleotide sequence ID" value="NZ_SZUA01000002.1"/>
</dbReference>
<dbReference type="OrthoDB" id="9810065at2"/>
<evidence type="ECO:0000313" key="6">
    <source>
        <dbReference type="EMBL" id="TKR30466.1"/>
    </source>
</evidence>
<dbReference type="InterPro" id="IPR036388">
    <property type="entry name" value="WH-like_DNA-bd_sf"/>
</dbReference>
<sequence length="299" mass="32546">MDRLNAMAVFAAVCDANGFAGAARRLGLSPPVVTRTVTSLETHLGVRLLQRTTRSLRITEAGARYLEHVRRVMAEADAADEIARGEQVRPRGKLVVTAPLIFGRMHVADVLRRYLASHPEVTAELLLNDRNVNLIEEAVDVAIRIGALDDSSLVARRIGSTRRVVVASPAYLAARGRPAGPLELDAHDTISFGPAHAARDWLFADPQDYARELRIAIRPRLITNSGDAAIDYAREGGGLTRALHYQVAPYIATGELAVVLSGFEPLPSPIHALYPSARLLPARVRAFLDLMLEAGERAY</sequence>
<dbReference type="PANTHER" id="PTHR30537">
    <property type="entry name" value="HTH-TYPE TRANSCRIPTIONAL REGULATOR"/>
    <property type="match status" value="1"/>
</dbReference>
<organism evidence="6 7">
    <name type="scientific">Luteimonas gilva</name>
    <dbReference type="NCBI Taxonomy" id="2572684"/>
    <lineage>
        <taxon>Bacteria</taxon>
        <taxon>Pseudomonadati</taxon>
        <taxon>Pseudomonadota</taxon>
        <taxon>Gammaproteobacteria</taxon>
        <taxon>Lysobacterales</taxon>
        <taxon>Lysobacteraceae</taxon>
        <taxon>Luteimonas</taxon>
    </lineage>
</organism>
<dbReference type="EMBL" id="SZUA01000002">
    <property type="protein sequence ID" value="TKR30466.1"/>
    <property type="molecule type" value="Genomic_DNA"/>
</dbReference>
<dbReference type="Pfam" id="PF00126">
    <property type="entry name" value="HTH_1"/>
    <property type="match status" value="1"/>
</dbReference>
<dbReference type="GO" id="GO:0006351">
    <property type="term" value="P:DNA-templated transcription"/>
    <property type="evidence" value="ECO:0007669"/>
    <property type="project" value="TreeGrafter"/>
</dbReference>
<dbReference type="SUPFAM" id="SSF46785">
    <property type="entry name" value="Winged helix' DNA-binding domain"/>
    <property type="match status" value="1"/>
</dbReference>
<dbReference type="InterPro" id="IPR005119">
    <property type="entry name" value="LysR_subst-bd"/>
</dbReference>
<name>A0A4U5JNU8_9GAMM</name>
<dbReference type="InterPro" id="IPR036390">
    <property type="entry name" value="WH_DNA-bd_sf"/>
</dbReference>
<dbReference type="Pfam" id="PF03466">
    <property type="entry name" value="LysR_substrate"/>
    <property type="match status" value="1"/>
</dbReference>
<keyword evidence="2" id="KW-0805">Transcription regulation</keyword>
<evidence type="ECO:0000256" key="4">
    <source>
        <dbReference type="ARBA" id="ARBA00023163"/>
    </source>
</evidence>
<evidence type="ECO:0000256" key="1">
    <source>
        <dbReference type="ARBA" id="ARBA00009437"/>
    </source>
</evidence>
<dbReference type="PROSITE" id="PS50931">
    <property type="entry name" value="HTH_LYSR"/>
    <property type="match status" value="1"/>
</dbReference>
<protein>
    <submittedName>
        <fullName evidence="6">LysR family transcriptional regulator</fullName>
    </submittedName>
</protein>
<keyword evidence="7" id="KW-1185">Reference proteome</keyword>
<dbReference type="Proteomes" id="UP000308707">
    <property type="component" value="Unassembled WGS sequence"/>
</dbReference>
<dbReference type="CDD" id="cd08471">
    <property type="entry name" value="PBP2_CrgA_like_2"/>
    <property type="match status" value="1"/>
</dbReference>
<evidence type="ECO:0000259" key="5">
    <source>
        <dbReference type="PROSITE" id="PS50931"/>
    </source>
</evidence>
<dbReference type="AlphaFoldDB" id="A0A4U5JNU8"/>
<gene>
    <name evidence="6" type="ORF">FCE95_10115</name>
</gene>
<accession>A0A4U5JNU8</accession>
<reference evidence="6 7" key="1">
    <citation type="submission" date="2019-04" db="EMBL/GenBank/DDBJ databases">
        <title>Reference strain of H23.</title>
        <authorList>
            <person name="Luo X."/>
        </authorList>
    </citation>
    <scope>NUCLEOTIDE SEQUENCE [LARGE SCALE GENOMIC DNA]</scope>
    <source>
        <strain evidence="6 7">H23</strain>
    </source>
</reference>
<dbReference type="GO" id="GO:0003700">
    <property type="term" value="F:DNA-binding transcription factor activity"/>
    <property type="evidence" value="ECO:0007669"/>
    <property type="project" value="InterPro"/>
</dbReference>
<evidence type="ECO:0000256" key="2">
    <source>
        <dbReference type="ARBA" id="ARBA00023015"/>
    </source>
</evidence>
<feature type="domain" description="HTH lysR-type" evidence="5">
    <location>
        <begin position="1"/>
        <end position="59"/>
    </location>
</feature>
<dbReference type="SUPFAM" id="SSF53850">
    <property type="entry name" value="Periplasmic binding protein-like II"/>
    <property type="match status" value="1"/>
</dbReference>
<evidence type="ECO:0000313" key="7">
    <source>
        <dbReference type="Proteomes" id="UP000308707"/>
    </source>
</evidence>
<evidence type="ECO:0000256" key="3">
    <source>
        <dbReference type="ARBA" id="ARBA00023125"/>
    </source>
</evidence>
<dbReference type="PANTHER" id="PTHR30537:SF5">
    <property type="entry name" value="HTH-TYPE TRANSCRIPTIONAL ACTIVATOR TTDR-RELATED"/>
    <property type="match status" value="1"/>
</dbReference>
<comment type="caution">
    <text evidence="6">The sequence shown here is derived from an EMBL/GenBank/DDBJ whole genome shotgun (WGS) entry which is preliminary data.</text>
</comment>
<keyword evidence="3" id="KW-0238">DNA-binding</keyword>